<reference evidence="9" key="1">
    <citation type="submission" date="2018-01" db="EMBL/GenBank/DDBJ databases">
        <authorList>
            <person name="Alioto T."/>
            <person name="Alioto T."/>
        </authorList>
    </citation>
    <scope>NUCLEOTIDE SEQUENCE [LARGE SCALE GENOMIC DNA]</scope>
</reference>
<keyword evidence="9" id="KW-1185">Reference proteome</keyword>
<dbReference type="OMA" id="VGTTKKC"/>
<evidence type="ECO:0000256" key="6">
    <source>
        <dbReference type="ARBA" id="ARBA00055148"/>
    </source>
</evidence>
<evidence type="ECO:0000256" key="7">
    <source>
        <dbReference type="PIRNR" id="PIRNR028763"/>
    </source>
</evidence>
<evidence type="ECO:0000256" key="1">
    <source>
        <dbReference type="ARBA" id="ARBA00004123"/>
    </source>
</evidence>
<keyword evidence="3 7" id="KW-0240">DNA-directed RNA polymerase</keyword>
<evidence type="ECO:0000256" key="4">
    <source>
        <dbReference type="ARBA" id="ARBA00023163"/>
    </source>
</evidence>
<name>A0A3B0JPC7_DROGU</name>
<gene>
    <name evidence="8" type="ORF">DGUA_6G017513</name>
</gene>
<dbReference type="InterPro" id="IPR007832">
    <property type="entry name" value="RNA_pol_Rpc34"/>
</dbReference>
<evidence type="ECO:0000256" key="2">
    <source>
        <dbReference type="ARBA" id="ARBA00011038"/>
    </source>
</evidence>
<organism evidence="8 9">
    <name type="scientific">Drosophila guanche</name>
    <name type="common">Fruit fly</name>
    <dbReference type="NCBI Taxonomy" id="7266"/>
    <lineage>
        <taxon>Eukaryota</taxon>
        <taxon>Metazoa</taxon>
        <taxon>Ecdysozoa</taxon>
        <taxon>Arthropoda</taxon>
        <taxon>Hexapoda</taxon>
        <taxon>Insecta</taxon>
        <taxon>Pterygota</taxon>
        <taxon>Neoptera</taxon>
        <taxon>Endopterygota</taxon>
        <taxon>Diptera</taxon>
        <taxon>Brachycera</taxon>
        <taxon>Muscomorpha</taxon>
        <taxon>Ephydroidea</taxon>
        <taxon>Drosophilidae</taxon>
        <taxon>Drosophila</taxon>
        <taxon>Sophophora</taxon>
    </lineage>
</organism>
<evidence type="ECO:0000313" key="9">
    <source>
        <dbReference type="Proteomes" id="UP000268350"/>
    </source>
</evidence>
<dbReference type="FunFam" id="1.10.10.10:FF:000116">
    <property type="entry name" value="DNA-directed RNA polymerase III subunit RPC6"/>
    <property type="match status" value="1"/>
</dbReference>
<evidence type="ECO:0000313" key="8">
    <source>
        <dbReference type="EMBL" id="SPP82773.1"/>
    </source>
</evidence>
<sequence>MNISPHEFCLLLSAATIRPEPSDLIMAAEVANLLLSVIQGIPAGATNDDLTKALSDVPAATRVEGLNVLLQQGGIEILKKGEKLVYRAKDPEKKSALPKDADNEEKIVYGIVEEGVNKGIWIRDIRMKSNLNMTQLNKILKNLETKKLIKAVKSVNASKKKVYMLYNLEPDRSITGGAWYQDQDFEVEFVDVLNQQCLRFLQMKRENAEKKRDGPLALKQLSCCTVNDVHKFISDLGISKVTLDEDDLETILKTVVYDGNAERIMQQDGSYVYRAVNLPLPPTGLVQMPCGICPVIKNCSNCGDVTAIKCQYMKEWLE</sequence>
<evidence type="ECO:0000256" key="3">
    <source>
        <dbReference type="ARBA" id="ARBA00022478"/>
    </source>
</evidence>
<dbReference type="STRING" id="7266.A0A3B0JPC7"/>
<dbReference type="Pfam" id="PF05158">
    <property type="entry name" value="RNA_pol_Rpc34"/>
    <property type="match status" value="1"/>
</dbReference>
<dbReference type="Proteomes" id="UP000268350">
    <property type="component" value="Unassembled WGS sequence"/>
</dbReference>
<dbReference type="InterPro" id="IPR036388">
    <property type="entry name" value="WH-like_DNA-bd_sf"/>
</dbReference>
<dbReference type="GO" id="GO:0005666">
    <property type="term" value="C:RNA polymerase III complex"/>
    <property type="evidence" value="ECO:0007669"/>
    <property type="project" value="UniProtKB-UniRule"/>
</dbReference>
<dbReference type="AlphaFoldDB" id="A0A3B0JPC7"/>
<dbReference type="PIRSF" id="PIRSF028763">
    <property type="entry name" value="RNA_pol_Rpc34"/>
    <property type="match status" value="1"/>
</dbReference>
<dbReference type="Gene3D" id="1.10.10.10">
    <property type="entry name" value="Winged helix-like DNA-binding domain superfamily/Winged helix DNA-binding domain"/>
    <property type="match status" value="2"/>
</dbReference>
<dbReference type="FunFam" id="1.10.10.10:FF:000237">
    <property type="entry name" value="DNA-directed RNA polymerase III subunit RPC6"/>
    <property type="match status" value="1"/>
</dbReference>
<dbReference type="EMBL" id="OUUW01000007">
    <property type="protein sequence ID" value="SPP82773.1"/>
    <property type="molecule type" value="Genomic_DNA"/>
</dbReference>
<comment type="function">
    <text evidence="6 7">DNA-dependent RNA polymerase catalyzes the transcription of DNA into RNA using the four ribonucleoside triphosphates as substrates. Specific peripheric component of RNA polymerase III which synthesizes small RNAs, such as 5S rRNA and tRNAs.</text>
</comment>
<dbReference type="GO" id="GO:0006383">
    <property type="term" value="P:transcription by RNA polymerase III"/>
    <property type="evidence" value="ECO:0007669"/>
    <property type="project" value="UniProtKB-UniRule"/>
</dbReference>
<keyword evidence="4 7" id="KW-0804">Transcription</keyword>
<dbReference type="OrthoDB" id="613763at2759"/>
<dbReference type="InterPro" id="IPR036390">
    <property type="entry name" value="WH_DNA-bd_sf"/>
</dbReference>
<keyword evidence="5 7" id="KW-0539">Nucleus</keyword>
<proteinExistence type="inferred from homology"/>
<comment type="subcellular location">
    <subcellularLocation>
        <location evidence="1 7">Nucleus</location>
    </subcellularLocation>
</comment>
<dbReference type="InterPro" id="IPR016049">
    <property type="entry name" value="RNA_pol_Rpc34-like"/>
</dbReference>
<dbReference type="GO" id="GO:0005654">
    <property type="term" value="C:nucleoplasm"/>
    <property type="evidence" value="ECO:0007669"/>
    <property type="project" value="UniProtKB-ARBA"/>
</dbReference>
<evidence type="ECO:0000256" key="5">
    <source>
        <dbReference type="ARBA" id="ARBA00023242"/>
    </source>
</evidence>
<dbReference type="PANTHER" id="PTHR12780">
    <property type="entry name" value="RNA POLYMERASE III DNA DIRECTED , 39KD SUBUNIT-RELATED"/>
    <property type="match status" value="1"/>
</dbReference>
<dbReference type="GO" id="GO:0005737">
    <property type="term" value="C:cytoplasm"/>
    <property type="evidence" value="ECO:0007669"/>
    <property type="project" value="UniProtKB-ARBA"/>
</dbReference>
<comment type="similarity">
    <text evidence="2 7">Belongs to the eukaryotic RPC34/RPC39 RNA polymerase subunit family.</text>
</comment>
<accession>A0A3B0JPC7</accession>
<dbReference type="SUPFAM" id="SSF46785">
    <property type="entry name" value="Winged helix' DNA-binding domain"/>
    <property type="match status" value="2"/>
</dbReference>
<protein>
    <recommendedName>
        <fullName evidence="7">DNA-directed RNA polymerase III subunit RPC6</fullName>
        <shortName evidence="7">RNA polymerase III subunit C6</shortName>
    </recommendedName>
</protein>